<evidence type="ECO:0000256" key="6">
    <source>
        <dbReference type="SAM" id="Phobius"/>
    </source>
</evidence>
<keyword evidence="6" id="KW-0812">Transmembrane</keyword>
<comment type="caution">
    <text evidence="7">The sequence shown here is derived from an EMBL/GenBank/DDBJ whole genome shotgun (WGS) entry which is preliminary data.</text>
</comment>
<feature type="region of interest" description="Disordered" evidence="5">
    <location>
        <begin position="311"/>
        <end position="432"/>
    </location>
</feature>
<keyword evidence="1" id="KW-0805">Transcription regulation</keyword>
<feature type="compositionally biased region" description="Pro residues" evidence="5">
    <location>
        <begin position="377"/>
        <end position="387"/>
    </location>
</feature>
<evidence type="ECO:0000256" key="3">
    <source>
        <dbReference type="ARBA" id="ARBA00023125"/>
    </source>
</evidence>
<evidence type="ECO:0000256" key="5">
    <source>
        <dbReference type="SAM" id="MobiDB-lite"/>
    </source>
</evidence>
<feature type="compositionally biased region" description="Basic and acidic residues" evidence="5">
    <location>
        <begin position="411"/>
        <end position="424"/>
    </location>
</feature>
<dbReference type="InterPro" id="IPR013325">
    <property type="entry name" value="RNA_pol_sigma_r2"/>
</dbReference>
<keyword evidence="6" id="KW-0472">Membrane</keyword>
<evidence type="ECO:0000313" key="7">
    <source>
        <dbReference type="EMBL" id="NAS23689.1"/>
    </source>
</evidence>
<keyword evidence="4" id="KW-0804">Transcription</keyword>
<feature type="compositionally biased region" description="Low complexity" evidence="5">
    <location>
        <begin position="354"/>
        <end position="370"/>
    </location>
</feature>
<dbReference type="AlphaFoldDB" id="A0A7C9N2H3"/>
<dbReference type="PANTHER" id="PTHR43133:SF8">
    <property type="entry name" value="RNA POLYMERASE SIGMA FACTOR HI_1459-RELATED"/>
    <property type="match status" value="1"/>
</dbReference>
<gene>
    <name evidence="7" type="ORF">GT755_18570</name>
</gene>
<evidence type="ECO:0000256" key="2">
    <source>
        <dbReference type="ARBA" id="ARBA00023082"/>
    </source>
</evidence>
<keyword evidence="8" id="KW-1185">Reference proteome</keyword>
<dbReference type="GO" id="GO:0016987">
    <property type="term" value="F:sigma factor activity"/>
    <property type="evidence" value="ECO:0007669"/>
    <property type="project" value="UniProtKB-KW"/>
</dbReference>
<name>A0A7C9N2H3_9ACTN</name>
<evidence type="ECO:0008006" key="9">
    <source>
        <dbReference type="Google" id="ProtNLM"/>
    </source>
</evidence>
<reference evidence="7 8" key="1">
    <citation type="submission" date="2020-01" db="EMBL/GenBank/DDBJ databases">
        <title>Herbidospora sp. NEAU-GS84 nov., a novel actinomycete isolated from soil.</title>
        <authorList>
            <person name="Han L."/>
        </authorList>
    </citation>
    <scope>NUCLEOTIDE SEQUENCE [LARGE SCALE GENOMIC DNA]</scope>
    <source>
        <strain evidence="7 8">NEAU-GS84</strain>
    </source>
</reference>
<accession>A0A7C9N2H3</accession>
<evidence type="ECO:0000313" key="8">
    <source>
        <dbReference type="Proteomes" id="UP000479526"/>
    </source>
</evidence>
<feature type="compositionally biased region" description="Pro residues" evidence="5">
    <location>
        <begin position="317"/>
        <end position="327"/>
    </location>
</feature>
<feature type="transmembrane region" description="Helical" evidence="6">
    <location>
        <begin position="266"/>
        <end position="285"/>
    </location>
</feature>
<dbReference type="GO" id="GO:0006352">
    <property type="term" value="P:DNA-templated transcription initiation"/>
    <property type="evidence" value="ECO:0007669"/>
    <property type="project" value="InterPro"/>
</dbReference>
<proteinExistence type="predicted"/>
<keyword evidence="6" id="KW-1133">Transmembrane helix</keyword>
<sequence>MTDRDLVQALRARDPGALAALYDAHAEGVYRFCWFMLGPEGAQVALRDTMIAAEAHVDALRDPDRLYVWLLALARAECRRRWQAGSPAEPEEAPDAAAWHAVHGLPPDDREILELSLRHGLAAADLGTVLGLSARHAEALRESASLRLQDAITAEVLARRDPGDCPARSVLVADAEGGDPDERRARVVNHIFSCETCRPHRARQVSAGKVFALLPLPVMPDTVRVRVMSCFIDPELLAYRRYVARRAGPLDPDGFPGTRVRRGRHLAVGALAAVAAAAVVVVLVMQVTGEPMENRAGVAAPTARLYTPAATVSDYPPKVPPKVPPPVRTLDPVEESPESATARPRPTVLGVRYPRPARAVVPRPRPTRTAQGEPPHTRPPGPRPSPTPVATVTPAPEPVDLELASTTQTDDSDHEHEHVKDERHGRRRLCRS</sequence>
<evidence type="ECO:0000256" key="4">
    <source>
        <dbReference type="ARBA" id="ARBA00023163"/>
    </source>
</evidence>
<evidence type="ECO:0000256" key="1">
    <source>
        <dbReference type="ARBA" id="ARBA00023015"/>
    </source>
</evidence>
<dbReference type="SUPFAM" id="SSF88946">
    <property type="entry name" value="Sigma2 domain of RNA polymerase sigma factors"/>
    <property type="match status" value="1"/>
</dbReference>
<dbReference type="EMBL" id="WXEW01000005">
    <property type="protein sequence ID" value="NAS23689.1"/>
    <property type="molecule type" value="Genomic_DNA"/>
</dbReference>
<dbReference type="Proteomes" id="UP000479526">
    <property type="component" value="Unassembled WGS sequence"/>
</dbReference>
<dbReference type="PANTHER" id="PTHR43133">
    <property type="entry name" value="RNA POLYMERASE ECF-TYPE SIGMA FACTO"/>
    <property type="match status" value="1"/>
</dbReference>
<dbReference type="RefSeq" id="WP_161480942.1">
    <property type="nucleotide sequence ID" value="NZ_WXEW01000005.1"/>
</dbReference>
<organism evidence="7 8">
    <name type="scientific">Herbidospora solisilvae</name>
    <dbReference type="NCBI Taxonomy" id="2696284"/>
    <lineage>
        <taxon>Bacteria</taxon>
        <taxon>Bacillati</taxon>
        <taxon>Actinomycetota</taxon>
        <taxon>Actinomycetes</taxon>
        <taxon>Streptosporangiales</taxon>
        <taxon>Streptosporangiaceae</taxon>
        <taxon>Herbidospora</taxon>
    </lineage>
</organism>
<dbReference type="InterPro" id="IPR039425">
    <property type="entry name" value="RNA_pol_sigma-70-like"/>
</dbReference>
<dbReference type="Gene3D" id="1.10.1740.10">
    <property type="match status" value="1"/>
</dbReference>
<protein>
    <recommendedName>
        <fullName evidence="9">Sigma-70 family RNA polymerase sigma factor</fullName>
    </recommendedName>
</protein>
<dbReference type="GO" id="GO:0003677">
    <property type="term" value="F:DNA binding"/>
    <property type="evidence" value="ECO:0007669"/>
    <property type="project" value="UniProtKB-KW"/>
</dbReference>
<keyword evidence="2" id="KW-0731">Sigma factor</keyword>
<keyword evidence="3" id="KW-0238">DNA-binding</keyword>